<name>A0AAD4H7W2_9FUNG</name>
<organism evidence="1 2">
    <name type="scientific">Linnemannia exigua</name>
    <dbReference type="NCBI Taxonomy" id="604196"/>
    <lineage>
        <taxon>Eukaryota</taxon>
        <taxon>Fungi</taxon>
        <taxon>Fungi incertae sedis</taxon>
        <taxon>Mucoromycota</taxon>
        <taxon>Mortierellomycotina</taxon>
        <taxon>Mortierellomycetes</taxon>
        <taxon>Mortierellales</taxon>
        <taxon>Mortierellaceae</taxon>
        <taxon>Linnemannia</taxon>
    </lineage>
</organism>
<evidence type="ECO:0000313" key="1">
    <source>
        <dbReference type="EMBL" id="KAG0276585.1"/>
    </source>
</evidence>
<evidence type="ECO:0000313" key="2">
    <source>
        <dbReference type="Proteomes" id="UP001194580"/>
    </source>
</evidence>
<gene>
    <name evidence="1" type="ORF">BGZ95_007326</name>
</gene>
<keyword evidence="2" id="KW-1185">Reference proteome</keyword>
<comment type="caution">
    <text evidence="1">The sequence shown here is derived from an EMBL/GenBank/DDBJ whole genome shotgun (WGS) entry which is preliminary data.</text>
</comment>
<proteinExistence type="predicted"/>
<dbReference type="EMBL" id="JAAAIL010000356">
    <property type="protein sequence ID" value="KAG0276585.1"/>
    <property type="molecule type" value="Genomic_DNA"/>
</dbReference>
<accession>A0AAD4H7W2</accession>
<reference evidence="1" key="1">
    <citation type="journal article" date="2020" name="Fungal Divers.">
        <title>Resolving the Mortierellaceae phylogeny through synthesis of multi-gene phylogenetics and phylogenomics.</title>
        <authorList>
            <person name="Vandepol N."/>
            <person name="Liber J."/>
            <person name="Desiro A."/>
            <person name="Na H."/>
            <person name="Kennedy M."/>
            <person name="Barry K."/>
            <person name="Grigoriev I.V."/>
            <person name="Miller A.N."/>
            <person name="O'Donnell K."/>
            <person name="Stajich J.E."/>
            <person name="Bonito G."/>
        </authorList>
    </citation>
    <scope>NUCLEOTIDE SEQUENCE</scope>
    <source>
        <strain evidence="1">NRRL 28262</strain>
    </source>
</reference>
<dbReference type="Proteomes" id="UP001194580">
    <property type="component" value="Unassembled WGS sequence"/>
</dbReference>
<dbReference type="AlphaFoldDB" id="A0AAD4H7W2"/>
<sequence length="167" mass="18852">MLEDKVLQLALKPHKYGLLANIKDDELLEDDGPFCCMPFSGHSELITRKLQSCLIQSGYNVIRLLKVEVFGRSPDEDAHSMASLVLPDVRSFKEFNEMNEGANQLMIGMARLCSHSRRRQEGGRAQKPAAFVFYKLYNNGGVVLLKSDVEKHLQEVWPKKGENNCGI</sequence>
<protein>
    <submittedName>
        <fullName evidence="1">Uncharacterized protein</fullName>
    </submittedName>
</protein>